<dbReference type="EMBL" id="JABFTP020000021">
    <property type="protein sequence ID" value="KAL3268205.1"/>
    <property type="molecule type" value="Genomic_DNA"/>
</dbReference>
<keyword evidence="2" id="KW-1185">Reference proteome</keyword>
<organism evidence="1 2">
    <name type="scientific">Cryptolaemus montrouzieri</name>
    <dbReference type="NCBI Taxonomy" id="559131"/>
    <lineage>
        <taxon>Eukaryota</taxon>
        <taxon>Metazoa</taxon>
        <taxon>Ecdysozoa</taxon>
        <taxon>Arthropoda</taxon>
        <taxon>Hexapoda</taxon>
        <taxon>Insecta</taxon>
        <taxon>Pterygota</taxon>
        <taxon>Neoptera</taxon>
        <taxon>Endopterygota</taxon>
        <taxon>Coleoptera</taxon>
        <taxon>Polyphaga</taxon>
        <taxon>Cucujiformia</taxon>
        <taxon>Coccinelloidea</taxon>
        <taxon>Coccinellidae</taxon>
        <taxon>Scymninae</taxon>
        <taxon>Scymnini</taxon>
        <taxon>Cryptolaemus</taxon>
    </lineage>
</organism>
<gene>
    <name evidence="1" type="ORF">HHI36_007330</name>
</gene>
<evidence type="ECO:0000313" key="1">
    <source>
        <dbReference type="EMBL" id="KAL3268205.1"/>
    </source>
</evidence>
<protein>
    <submittedName>
        <fullName evidence="1">Uncharacterized protein</fullName>
    </submittedName>
</protein>
<evidence type="ECO:0000313" key="2">
    <source>
        <dbReference type="Proteomes" id="UP001516400"/>
    </source>
</evidence>
<sequence length="106" mass="12366">MQKQAFSLKALWSYVNDICNNNNSKSQTAVQQLEKNGHRLERKKEIAQAFNDYFSGVGQEYADKIEQPDEYKENDCFLDDTIFPHPTNEMEVKRNIGEFKERKSVG</sequence>
<name>A0ABD2MPL6_9CUCU</name>
<reference evidence="1 2" key="1">
    <citation type="journal article" date="2021" name="BMC Biol.">
        <title>Horizontally acquired antibacterial genes associated with adaptive radiation of ladybird beetles.</title>
        <authorList>
            <person name="Li H.S."/>
            <person name="Tang X.F."/>
            <person name="Huang Y.H."/>
            <person name="Xu Z.Y."/>
            <person name="Chen M.L."/>
            <person name="Du X.Y."/>
            <person name="Qiu B.Y."/>
            <person name="Chen P.T."/>
            <person name="Zhang W."/>
            <person name="Slipinski A."/>
            <person name="Escalona H.E."/>
            <person name="Waterhouse R.M."/>
            <person name="Zwick A."/>
            <person name="Pang H."/>
        </authorList>
    </citation>
    <scope>NUCLEOTIDE SEQUENCE [LARGE SCALE GENOMIC DNA]</scope>
    <source>
        <strain evidence="1">SYSU2018</strain>
    </source>
</reference>
<dbReference type="AlphaFoldDB" id="A0ABD2MPL6"/>
<accession>A0ABD2MPL6</accession>
<proteinExistence type="predicted"/>
<dbReference type="Proteomes" id="UP001516400">
    <property type="component" value="Unassembled WGS sequence"/>
</dbReference>
<comment type="caution">
    <text evidence="1">The sequence shown here is derived from an EMBL/GenBank/DDBJ whole genome shotgun (WGS) entry which is preliminary data.</text>
</comment>